<protein>
    <submittedName>
        <fullName evidence="2">Uncharacterized protein</fullName>
    </submittedName>
</protein>
<keyword evidence="1" id="KW-0812">Transmembrane</keyword>
<accession>A0ABR4A0Y4</accession>
<evidence type="ECO:0000313" key="2">
    <source>
        <dbReference type="EMBL" id="KAL2038951.1"/>
    </source>
</evidence>
<sequence>MGNDLVNKSFALFSWITPAWHPLVLPGTLSIYLVQHYFGADQENEQSREKRWRKNGDSKELRDLQIYREEENRFWPSLREAGNLSLWSIIGLGTVLAVAVEAVPRL</sequence>
<keyword evidence="3" id="KW-1185">Reference proteome</keyword>
<organism evidence="2 3">
    <name type="scientific">Stereocaulon virgatum</name>
    <dbReference type="NCBI Taxonomy" id="373712"/>
    <lineage>
        <taxon>Eukaryota</taxon>
        <taxon>Fungi</taxon>
        <taxon>Dikarya</taxon>
        <taxon>Ascomycota</taxon>
        <taxon>Pezizomycotina</taxon>
        <taxon>Lecanoromycetes</taxon>
        <taxon>OSLEUM clade</taxon>
        <taxon>Lecanoromycetidae</taxon>
        <taxon>Lecanorales</taxon>
        <taxon>Lecanorineae</taxon>
        <taxon>Stereocaulaceae</taxon>
        <taxon>Stereocaulon</taxon>
    </lineage>
</organism>
<keyword evidence="1" id="KW-0472">Membrane</keyword>
<dbReference type="EMBL" id="JBEFKJ010000028">
    <property type="protein sequence ID" value="KAL2038951.1"/>
    <property type="molecule type" value="Genomic_DNA"/>
</dbReference>
<evidence type="ECO:0000313" key="3">
    <source>
        <dbReference type="Proteomes" id="UP001590950"/>
    </source>
</evidence>
<reference evidence="2 3" key="1">
    <citation type="submission" date="2024-09" db="EMBL/GenBank/DDBJ databases">
        <title>Rethinking Asexuality: The Enigmatic Case of Functional Sexual Genes in Lepraria (Stereocaulaceae).</title>
        <authorList>
            <person name="Doellman M."/>
            <person name="Sun Y."/>
            <person name="Barcenas-Pena A."/>
            <person name="Lumbsch H.T."/>
            <person name="Grewe F."/>
        </authorList>
    </citation>
    <scope>NUCLEOTIDE SEQUENCE [LARGE SCALE GENOMIC DNA]</scope>
    <source>
        <strain evidence="2 3">Mercado 3170</strain>
    </source>
</reference>
<keyword evidence="1" id="KW-1133">Transmembrane helix</keyword>
<proteinExistence type="predicted"/>
<feature type="transmembrane region" description="Helical" evidence="1">
    <location>
        <begin position="12"/>
        <end position="34"/>
    </location>
</feature>
<name>A0ABR4A0Y4_9LECA</name>
<gene>
    <name evidence="2" type="ORF">N7G274_008291</name>
</gene>
<dbReference type="Proteomes" id="UP001590950">
    <property type="component" value="Unassembled WGS sequence"/>
</dbReference>
<feature type="transmembrane region" description="Helical" evidence="1">
    <location>
        <begin position="84"/>
        <end position="103"/>
    </location>
</feature>
<evidence type="ECO:0000256" key="1">
    <source>
        <dbReference type="SAM" id="Phobius"/>
    </source>
</evidence>
<comment type="caution">
    <text evidence="2">The sequence shown here is derived from an EMBL/GenBank/DDBJ whole genome shotgun (WGS) entry which is preliminary data.</text>
</comment>